<feature type="binding site" evidence="11">
    <location>
        <position position="167"/>
    </location>
    <ligand>
        <name>FMN</name>
        <dbReference type="ChEBI" id="CHEBI:58210"/>
    </ligand>
</feature>
<feature type="binding site" evidence="11">
    <location>
        <position position="20"/>
    </location>
    <ligand>
        <name>FMN</name>
        <dbReference type="ChEBI" id="CHEBI:58210"/>
    </ligand>
</feature>
<dbReference type="PIRSF" id="PIRSF000164">
    <property type="entry name" value="DHO_oxidase"/>
    <property type="match status" value="1"/>
</dbReference>
<evidence type="ECO:0000256" key="7">
    <source>
        <dbReference type="ARBA" id="ARBA00022643"/>
    </source>
</evidence>
<evidence type="ECO:0000256" key="4">
    <source>
        <dbReference type="ARBA" id="ARBA00011669"/>
    </source>
</evidence>
<dbReference type="UniPathway" id="UPA00070"/>
<dbReference type="PROSITE" id="PS00911">
    <property type="entry name" value="DHODEHASE_1"/>
    <property type="match status" value="1"/>
</dbReference>
<accession>A0A7C4NTK5</accession>
<keyword evidence="9 11" id="KW-0560">Oxidoreductase</keyword>
<feature type="binding site" evidence="11">
    <location>
        <begin position="72"/>
        <end position="76"/>
    </location>
    <ligand>
        <name>substrate</name>
    </ligand>
</feature>
<comment type="subcellular location">
    <subcellularLocation>
        <location evidence="1 11">Cytoplasm</location>
    </subcellularLocation>
</comment>
<dbReference type="InterPro" id="IPR049622">
    <property type="entry name" value="Dihydroorotate_DH_I"/>
</dbReference>
<dbReference type="GO" id="GO:0005737">
    <property type="term" value="C:cytoplasm"/>
    <property type="evidence" value="ECO:0007669"/>
    <property type="project" value="UniProtKB-SubCell"/>
</dbReference>
<dbReference type="PROSITE" id="PS00912">
    <property type="entry name" value="DHODEHASE_2"/>
    <property type="match status" value="1"/>
</dbReference>
<dbReference type="GO" id="GO:0004152">
    <property type="term" value="F:dihydroorotate dehydrogenase activity"/>
    <property type="evidence" value="ECO:0007669"/>
    <property type="project" value="UniProtKB-UniRule"/>
</dbReference>
<comment type="pathway">
    <text evidence="2 11">Pyrimidine metabolism; UMP biosynthesis via de novo pathway.</text>
</comment>
<dbReference type="Pfam" id="PF01180">
    <property type="entry name" value="DHO_dh"/>
    <property type="match status" value="1"/>
</dbReference>
<dbReference type="EC" id="1.3.-.-" evidence="11"/>
<protein>
    <recommendedName>
        <fullName evidence="11">Dihydroorotate dehydrogenase</fullName>
        <shortName evidence="11">DHOD</shortName>
        <shortName evidence="11">DHODase</shortName>
        <shortName evidence="11">DHOdehase</shortName>
        <ecNumber evidence="11">1.3.-.-</ecNumber>
    </recommendedName>
</protein>
<feature type="binding site" evidence="11">
    <location>
        <position position="129"/>
    </location>
    <ligand>
        <name>substrate</name>
    </ligand>
</feature>
<keyword evidence="8 11" id="KW-0665">Pyrimidine biosynthesis</keyword>
<feature type="binding site" evidence="11">
    <location>
        <position position="215"/>
    </location>
    <ligand>
        <name>FMN</name>
        <dbReference type="ChEBI" id="CHEBI:58210"/>
    </ligand>
</feature>
<dbReference type="InterPro" id="IPR033888">
    <property type="entry name" value="DHOD_1B"/>
</dbReference>
<dbReference type="Gene3D" id="3.20.20.70">
    <property type="entry name" value="Aldolase class I"/>
    <property type="match status" value="1"/>
</dbReference>
<dbReference type="GO" id="GO:0044205">
    <property type="term" value="P:'de novo' UMP biosynthetic process"/>
    <property type="evidence" value="ECO:0007669"/>
    <property type="project" value="UniProtKB-UniRule"/>
</dbReference>
<sequence>MDFSVKIKNLKLKTPLMLASGTWGLGENLDKFFASEEIKKNIGALVTKGISIKERKGNPPPRLFETPCGLINSIGIENPGIKEFKKNYLPKIINYGVPIIVNLYGERIEDFVELASELKEEKVDGIELNISCPNVEKGGLYFSRDPKSVSELIKEVRRVWEKFLAVKLSPVGPVFEIAEICEKCFADALVVANTYPALAVISIKPFKILQGGLSGPAIKPLTLRLVYEIANKVKIPVIGCGGIISGKDALEYLLCGAKAFQVGTANLINPRSAIRIMQELRNFKDGLRNKSNPC</sequence>
<evidence type="ECO:0000313" key="13">
    <source>
        <dbReference type="EMBL" id="HGQ86304.1"/>
    </source>
</evidence>
<dbReference type="InterPro" id="IPR013785">
    <property type="entry name" value="Aldolase_TIM"/>
</dbReference>
<comment type="subunit">
    <text evidence="4">Heterotetramer of 2 PyrK and 2 PyrD type B subunits.</text>
</comment>
<feature type="binding site" evidence="11">
    <location>
        <begin position="263"/>
        <end position="264"/>
    </location>
    <ligand>
        <name>FMN</name>
        <dbReference type="ChEBI" id="CHEBI:58210"/>
    </ligand>
</feature>
<comment type="catalytic activity">
    <reaction evidence="11">
        <text>(S)-dihydroorotate + A = orotate + AH2</text>
        <dbReference type="Rhea" id="RHEA:18073"/>
        <dbReference type="ChEBI" id="CHEBI:13193"/>
        <dbReference type="ChEBI" id="CHEBI:17499"/>
        <dbReference type="ChEBI" id="CHEBI:30839"/>
        <dbReference type="ChEBI" id="CHEBI:30864"/>
    </reaction>
</comment>
<feature type="binding site" evidence="11">
    <location>
        <position position="48"/>
    </location>
    <ligand>
        <name>substrate</name>
    </ligand>
</feature>
<dbReference type="InterPro" id="IPR005720">
    <property type="entry name" value="Dihydroorotate_DH_cat"/>
</dbReference>
<feature type="binding site" evidence="11">
    <location>
        <begin position="48"/>
        <end position="49"/>
    </location>
    <ligand>
        <name>FMN</name>
        <dbReference type="ChEBI" id="CHEBI:58210"/>
    </ligand>
</feature>
<dbReference type="NCBIfam" id="NF005574">
    <property type="entry name" value="PRK07259.1"/>
    <property type="match status" value="1"/>
</dbReference>
<dbReference type="GO" id="GO:0006207">
    <property type="term" value="P:'de novo' pyrimidine nucleobase biosynthetic process"/>
    <property type="evidence" value="ECO:0007669"/>
    <property type="project" value="InterPro"/>
</dbReference>
<dbReference type="NCBIfam" id="TIGR01037">
    <property type="entry name" value="pyrD_sub1_fam"/>
    <property type="match status" value="1"/>
</dbReference>
<comment type="cofactor">
    <cofactor evidence="11">
        <name>FMN</name>
        <dbReference type="ChEBI" id="CHEBI:58210"/>
    </cofactor>
    <text evidence="11">Binds 1 FMN per subunit.</text>
</comment>
<organism evidence="13">
    <name type="scientific">Thermodesulfobacterium geofontis</name>
    <dbReference type="NCBI Taxonomy" id="1295609"/>
    <lineage>
        <taxon>Bacteria</taxon>
        <taxon>Pseudomonadati</taxon>
        <taxon>Thermodesulfobacteriota</taxon>
        <taxon>Thermodesulfobacteria</taxon>
        <taxon>Thermodesulfobacteriales</taxon>
        <taxon>Thermodesulfobacteriaceae</taxon>
        <taxon>Thermodesulfobacterium</taxon>
    </lineage>
</organism>
<dbReference type="HAMAP" id="MF_00224">
    <property type="entry name" value="DHO_dh_type1"/>
    <property type="match status" value="1"/>
</dbReference>
<keyword evidence="5 11" id="KW-0963">Cytoplasm</keyword>
<dbReference type="InterPro" id="IPR012135">
    <property type="entry name" value="Dihydroorotate_DH_1_2"/>
</dbReference>
<comment type="caution">
    <text evidence="11">Lacks conserved residue(s) required for the propagation of feature annotation.</text>
</comment>
<feature type="binding site" evidence="11">
    <location>
        <position position="129"/>
    </location>
    <ligand>
        <name>FMN</name>
        <dbReference type="ChEBI" id="CHEBI:58210"/>
    </ligand>
</feature>
<dbReference type="PANTHER" id="PTHR48109:SF1">
    <property type="entry name" value="DIHYDROOROTATE DEHYDROGENASE (FUMARATE)"/>
    <property type="match status" value="1"/>
</dbReference>
<evidence type="ECO:0000256" key="2">
    <source>
        <dbReference type="ARBA" id="ARBA00004725"/>
    </source>
</evidence>
<evidence type="ECO:0000256" key="9">
    <source>
        <dbReference type="ARBA" id="ARBA00023002"/>
    </source>
</evidence>
<gene>
    <name evidence="11" type="primary">pyrD</name>
    <name evidence="13" type="ORF">ENT66_08565</name>
</gene>
<dbReference type="InterPro" id="IPR001295">
    <property type="entry name" value="Dihydroorotate_DH_CS"/>
</dbReference>
<evidence type="ECO:0000256" key="5">
    <source>
        <dbReference type="ARBA" id="ARBA00022490"/>
    </source>
</evidence>
<comment type="function">
    <text evidence="11">Catalyzes the conversion of dihydroorotate to orotate.</text>
</comment>
<comment type="caution">
    <text evidence="13">The sequence shown here is derived from an EMBL/GenBank/DDBJ whole genome shotgun (WGS) entry which is preliminary data.</text>
</comment>
<dbReference type="PANTHER" id="PTHR48109">
    <property type="entry name" value="DIHYDROOROTATE DEHYDROGENASE (QUINONE), MITOCHONDRIAL-RELATED"/>
    <property type="match status" value="1"/>
</dbReference>
<evidence type="ECO:0000256" key="6">
    <source>
        <dbReference type="ARBA" id="ARBA00022630"/>
    </source>
</evidence>
<feature type="binding site" evidence="11">
    <location>
        <begin position="241"/>
        <end position="242"/>
    </location>
    <ligand>
        <name>FMN</name>
        <dbReference type="ChEBI" id="CHEBI:58210"/>
    </ligand>
</feature>
<feature type="binding site" evidence="11">
    <location>
        <position position="102"/>
    </location>
    <ligand>
        <name>FMN</name>
        <dbReference type="ChEBI" id="CHEBI:58210"/>
    </ligand>
</feature>
<evidence type="ECO:0000259" key="12">
    <source>
        <dbReference type="Pfam" id="PF01180"/>
    </source>
</evidence>
<name>A0A7C4NTK5_9BACT</name>
<dbReference type="AlphaFoldDB" id="A0A7C4NTK5"/>
<proteinExistence type="inferred from homology"/>
<evidence type="ECO:0000256" key="10">
    <source>
        <dbReference type="ARBA" id="ARBA00023027"/>
    </source>
</evidence>
<evidence type="ECO:0000256" key="8">
    <source>
        <dbReference type="ARBA" id="ARBA00022975"/>
    </source>
</evidence>
<feature type="binding site" evidence="11">
    <location>
        <begin position="193"/>
        <end position="194"/>
    </location>
    <ligand>
        <name>substrate</name>
    </ligand>
</feature>
<keyword evidence="7 11" id="KW-0288">FMN</keyword>
<reference evidence="13" key="1">
    <citation type="journal article" date="2020" name="mSystems">
        <title>Genome- and Community-Level Interaction Insights into Carbon Utilization and Element Cycling Functions of Hydrothermarchaeota in Hydrothermal Sediment.</title>
        <authorList>
            <person name="Zhou Z."/>
            <person name="Liu Y."/>
            <person name="Xu W."/>
            <person name="Pan J."/>
            <person name="Luo Z.H."/>
            <person name="Li M."/>
        </authorList>
    </citation>
    <scope>NUCLEOTIDE SEQUENCE [LARGE SCALE GENOMIC DNA]</scope>
    <source>
        <strain evidence="13">SpSt-6</strain>
    </source>
</reference>
<keyword evidence="6 11" id="KW-0285">Flavoprotein</keyword>
<dbReference type="CDD" id="cd04740">
    <property type="entry name" value="DHOD_1B_like"/>
    <property type="match status" value="1"/>
</dbReference>
<dbReference type="SUPFAM" id="SSF51395">
    <property type="entry name" value="FMN-linked oxidoreductases"/>
    <property type="match status" value="1"/>
</dbReference>
<evidence type="ECO:0000256" key="11">
    <source>
        <dbReference type="HAMAP-Rule" id="MF_00224"/>
    </source>
</evidence>
<feature type="active site" description="Nucleophile" evidence="11">
    <location>
        <position position="132"/>
    </location>
</feature>
<feature type="domain" description="Dihydroorotate dehydrogenase catalytic" evidence="12">
    <location>
        <begin position="4"/>
        <end position="282"/>
    </location>
</feature>
<keyword evidence="10" id="KW-0520">NAD</keyword>
<evidence type="ECO:0000256" key="3">
    <source>
        <dbReference type="ARBA" id="ARBA00008008"/>
    </source>
</evidence>
<evidence type="ECO:0000256" key="1">
    <source>
        <dbReference type="ARBA" id="ARBA00004496"/>
    </source>
</evidence>
<comment type="similarity">
    <text evidence="3 11">Belongs to the dihydroorotate dehydrogenase family. Type 1 subfamily.</text>
</comment>
<dbReference type="InterPro" id="IPR024920">
    <property type="entry name" value="Dihydroorotate_DH_1"/>
</dbReference>
<dbReference type="EMBL" id="DSZN01000134">
    <property type="protein sequence ID" value="HGQ86304.1"/>
    <property type="molecule type" value="Genomic_DNA"/>
</dbReference>
<dbReference type="InterPro" id="IPR050074">
    <property type="entry name" value="DHO_dehydrogenase"/>
</dbReference>